<evidence type="ECO:0000256" key="1">
    <source>
        <dbReference type="SAM" id="Phobius"/>
    </source>
</evidence>
<dbReference type="InterPro" id="IPR021517">
    <property type="entry name" value="DUF3180"/>
</dbReference>
<feature type="transmembrane region" description="Helical" evidence="1">
    <location>
        <begin position="118"/>
        <end position="136"/>
    </location>
</feature>
<sequence>MGPTRPATLVVFGLGAAALAWLLISAVYYEQNFPPLPWLPAVTIVGLAVLEGYAAMNTRARIDRRPGREPVDPLAVARFAVLAKASSLAGSIFAGFYAAITGWLIIEPTRAASSDVPAAVAGLVASLALVAAALWLERSCRVPEPPEEEQEPGNRRG</sequence>
<accession>A0ABW3Y9T7</accession>
<organism evidence="2 3">
    <name type="scientific">Micromonospora sonneratiae</name>
    <dbReference type="NCBI Taxonomy" id="1184706"/>
    <lineage>
        <taxon>Bacteria</taxon>
        <taxon>Bacillati</taxon>
        <taxon>Actinomycetota</taxon>
        <taxon>Actinomycetes</taxon>
        <taxon>Micromonosporales</taxon>
        <taxon>Micromonosporaceae</taxon>
        <taxon>Micromonospora</taxon>
    </lineage>
</organism>
<feature type="transmembrane region" description="Helical" evidence="1">
    <location>
        <begin position="7"/>
        <end position="29"/>
    </location>
</feature>
<keyword evidence="3" id="KW-1185">Reference proteome</keyword>
<dbReference type="Proteomes" id="UP001597260">
    <property type="component" value="Unassembled WGS sequence"/>
</dbReference>
<dbReference type="EMBL" id="JBHTMP010000007">
    <property type="protein sequence ID" value="MFD1320800.1"/>
    <property type="molecule type" value="Genomic_DNA"/>
</dbReference>
<protein>
    <submittedName>
        <fullName evidence="2">DUF3180 domain-containing protein</fullName>
    </submittedName>
</protein>
<comment type="caution">
    <text evidence="2">The sequence shown here is derived from an EMBL/GenBank/DDBJ whole genome shotgun (WGS) entry which is preliminary data.</text>
</comment>
<feature type="transmembrane region" description="Helical" evidence="1">
    <location>
        <begin position="88"/>
        <end position="106"/>
    </location>
</feature>
<feature type="transmembrane region" description="Helical" evidence="1">
    <location>
        <begin position="35"/>
        <end position="56"/>
    </location>
</feature>
<name>A0ABW3Y9T7_9ACTN</name>
<keyword evidence="1" id="KW-1133">Transmembrane helix</keyword>
<dbReference type="Pfam" id="PF11377">
    <property type="entry name" value="DUF3180"/>
    <property type="match status" value="1"/>
</dbReference>
<keyword evidence="1" id="KW-0812">Transmembrane</keyword>
<evidence type="ECO:0000313" key="2">
    <source>
        <dbReference type="EMBL" id="MFD1320800.1"/>
    </source>
</evidence>
<gene>
    <name evidence="2" type="ORF">ACFQ4H_06810</name>
</gene>
<reference evidence="3" key="1">
    <citation type="journal article" date="2019" name="Int. J. Syst. Evol. Microbiol.">
        <title>The Global Catalogue of Microorganisms (GCM) 10K type strain sequencing project: providing services to taxonomists for standard genome sequencing and annotation.</title>
        <authorList>
            <consortium name="The Broad Institute Genomics Platform"/>
            <consortium name="The Broad Institute Genome Sequencing Center for Infectious Disease"/>
            <person name="Wu L."/>
            <person name="Ma J."/>
        </authorList>
    </citation>
    <scope>NUCLEOTIDE SEQUENCE [LARGE SCALE GENOMIC DNA]</scope>
    <source>
        <strain evidence="3">JCM 31037</strain>
    </source>
</reference>
<dbReference type="RefSeq" id="WP_377568249.1">
    <property type="nucleotide sequence ID" value="NZ_JBHTMP010000007.1"/>
</dbReference>
<keyword evidence="1" id="KW-0472">Membrane</keyword>
<evidence type="ECO:0000313" key="3">
    <source>
        <dbReference type="Proteomes" id="UP001597260"/>
    </source>
</evidence>
<proteinExistence type="predicted"/>